<gene>
    <name evidence="11" type="ORF">OL233_03715</name>
</gene>
<dbReference type="RefSeq" id="WP_275471026.1">
    <property type="nucleotide sequence ID" value="NZ_JAPDSH010000002.1"/>
</dbReference>
<dbReference type="PROSITE" id="PS00041">
    <property type="entry name" value="HTH_ARAC_FAMILY_1"/>
    <property type="match status" value="1"/>
</dbReference>
<comment type="caution">
    <text evidence="11">The sequence shown here is derived from an EMBL/GenBank/DDBJ whole genome shotgun (WGS) entry which is preliminary data.</text>
</comment>
<name>A0ABT5X054_9ENTE</name>
<dbReference type="PANTHER" id="PTHR42713">
    <property type="entry name" value="HISTIDINE KINASE-RELATED"/>
    <property type="match status" value="1"/>
</dbReference>
<evidence type="ECO:0000256" key="7">
    <source>
        <dbReference type="ARBA" id="ARBA00023163"/>
    </source>
</evidence>
<keyword evidence="2" id="KW-0963">Cytoplasm</keyword>
<dbReference type="EMBL" id="JAPDSH010000002">
    <property type="protein sequence ID" value="MDF0479387.1"/>
    <property type="molecule type" value="Genomic_DNA"/>
</dbReference>
<dbReference type="PANTHER" id="PTHR42713:SF3">
    <property type="entry name" value="TRANSCRIPTIONAL REGULATORY PROTEIN HPTR"/>
    <property type="match status" value="1"/>
</dbReference>
<dbReference type="CDD" id="cd17536">
    <property type="entry name" value="REC_YesN-like"/>
    <property type="match status" value="1"/>
</dbReference>
<keyword evidence="12" id="KW-1185">Reference proteome</keyword>
<feature type="domain" description="Response regulatory" evidence="10">
    <location>
        <begin position="3"/>
        <end position="120"/>
    </location>
</feature>
<evidence type="ECO:0000313" key="11">
    <source>
        <dbReference type="EMBL" id="MDF0479387.1"/>
    </source>
</evidence>
<dbReference type="InterPro" id="IPR009057">
    <property type="entry name" value="Homeodomain-like_sf"/>
</dbReference>
<dbReference type="InterPro" id="IPR001789">
    <property type="entry name" value="Sig_transdc_resp-reg_receiver"/>
</dbReference>
<organism evidence="11 12">
    <name type="scientific">Vagococcus proximus</name>
    <dbReference type="NCBI Taxonomy" id="2991417"/>
    <lineage>
        <taxon>Bacteria</taxon>
        <taxon>Bacillati</taxon>
        <taxon>Bacillota</taxon>
        <taxon>Bacilli</taxon>
        <taxon>Lactobacillales</taxon>
        <taxon>Enterococcaceae</taxon>
        <taxon>Vagococcus</taxon>
    </lineage>
</organism>
<keyword evidence="7" id="KW-0804">Transcription</keyword>
<dbReference type="PRINTS" id="PR00032">
    <property type="entry name" value="HTHARAC"/>
</dbReference>
<dbReference type="InterPro" id="IPR018060">
    <property type="entry name" value="HTH_AraC"/>
</dbReference>
<dbReference type="Gene3D" id="1.10.10.60">
    <property type="entry name" value="Homeodomain-like"/>
    <property type="match status" value="2"/>
</dbReference>
<evidence type="ECO:0000256" key="6">
    <source>
        <dbReference type="ARBA" id="ARBA00023125"/>
    </source>
</evidence>
<dbReference type="SMART" id="SM00448">
    <property type="entry name" value="REC"/>
    <property type="match status" value="1"/>
</dbReference>
<evidence type="ECO:0000256" key="5">
    <source>
        <dbReference type="ARBA" id="ARBA00023015"/>
    </source>
</evidence>
<keyword evidence="4" id="KW-0902">Two-component regulatory system</keyword>
<dbReference type="PROSITE" id="PS01124">
    <property type="entry name" value="HTH_ARAC_FAMILY_2"/>
    <property type="match status" value="1"/>
</dbReference>
<proteinExistence type="predicted"/>
<dbReference type="InterPro" id="IPR051552">
    <property type="entry name" value="HptR"/>
</dbReference>
<feature type="domain" description="HTH araC/xylS-type" evidence="9">
    <location>
        <begin position="382"/>
        <end position="480"/>
    </location>
</feature>
<evidence type="ECO:0000256" key="2">
    <source>
        <dbReference type="ARBA" id="ARBA00022490"/>
    </source>
</evidence>
<dbReference type="InterPro" id="IPR020449">
    <property type="entry name" value="Tscrpt_reg_AraC-type_HTH"/>
</dbReference>
<keyword evidence="6" id="KW-0238">DNA-binding</keyword>
<sequence length="485" mass="55908">MNNVLLVDDEYMILSGLERLIPWDDLNLKLVGTASNGQEAYDFVKDNEVDIIVSDITMPLMSGIEFSRKLKSEGHSVKTIFLSGYQEFEFVKEGMALGAVDYLVKPVDSKELVATLTKAIELIEEEKEQSTYKEMQLAQQFKSLILGDGNAEEYIKANNLESISDFNVFIGTSTSEAFFDYLDKQANISYIEDPGQDKMIIGLITGMGKEELSLFYNRLADMFPKDVFIFAGTWQGSYTEINASYCVAVKLQESYYFYNLVQEGCIWLELNNHLEELYYDNSEDLPLISKSDTSKRLHDKIEDMILYIERNPIPPNHVRYITLLLLSDALTFYNLSPVESYQKQIERVKDIKNISEVREVFEELESNISEVISERSYSELTKKAIEIVNKDYQKDLLLKEIAEELFVNSMYLGQLIKKETGQTFSQYLNSYRMKKAETLLLKSTKTVNEIATDIGYSSTGYFHRNFKETYNMTPREFREKFQALG</sequence>
<dbReference type="SMART" id="SM00342">
    <property type="entry name" value="HTH_ARAC"/>
    <property type="match status" value="1"/>
</dbReference>
<dbReference type="SUPFAM" id="SSF46689">
    <property type="entry name" value="Homeodomain-like"/>
    <property type="match status" value="1"/>
</dbReference>
<dbReference type="SUPFAM" id="SSF52172">
    <property type="entry name" value="CheY-like"/>
    <property type="match status" value="1"/>
</dbReference>
<dbReference type="Pfam" id="PF12833">
    <property type="entry name" value="HTH_18"/>
    <property type="match status" value="1"/>
</dbReference>
<keyword evidence="3 8" id="KW-0597">Phosphoprotein</keyword>
<dbReference type="InterPro" id="IPR018062">
    <property type="entry name" value="HTH_AraC-typ_CS"/>
</dbReference>
<protein>
    <submittedName>
        <fullName evidence="11">Response regulator</fullName>
    </submittedName>
</protein>
<dbReference type="PROSITE" id="PS50110">
    <property type="entry name" value="RESPONSE_REGULATORY"/>
    <property type="match status" value="1"/>
</dbReference>
<evidence type="ECO:0000259" key="9">
    <source>
        <dbReference type="PROSITE" id="PS01124"/>
    </source>
</evidence>
<accession>A0ABT5X054</accession>
<comment type="subcellular location">
    <subcellularLocation>
        <location evidence="1">Cytoplasm</location>
    </subcellularLocation>
</comment>
<keyword evidence="5" id="KW-0805">Transcription regulation</keyword>
<dbReference type="Gene3D" id="3.40.50.2300">
    <property type="match status" value="1"/>
</dbReference>
<evidence type="ECO:0000259" key="10">
    <source>
        <dbReference type="PROSITE" id="PS50110"/>
    </source>
</evidence>
<reference evidence="11" key="1">
    <citation type="submission" date="2022-10" db="EMBL/GenBank/DDBJ databases">
        <title>Vagococcus sp. isolated from poultry meat.</title>
        <authorList>
            <person name="Johansson P."/>
            <person name="Bjorkroth J."/>
        </authorList>
    </citation>
    <scope>NUCLEOTIDE SEQUENCE</scope>
    <source>
        <strain evidence="11">PNs007</strain>
    </source>
</reference>
<dbReference type="Proteomes" id="UP001147148">
    <property type="component" value="Unassembled WGS sequence"/>
</dbReference>
<dbReference type="InterPro" id="IPR011006">
    <property type="entry name" value="CheY-like_superfamily"/>
</dbReference>
<evidence type="ECO:0000256" key="3">
    <source>
        <dbReference type="ARBA" id="ARBA00022553"/>
    </source>
</evidence>
<evidence type="ECO:0000256" key="1">
    <source>
        <dbReference type="ARBA" id="ARBA00004496"/>
    </source>
</evidence>
<evidence type="ECO:0000256" key="4">
    <source>
        <dbReference type="ARBA" id="ARBA00023012"/>
    </source>
</evidence>
<feature type="modified residue" description="4-aspartylphosphate" evidence="8">
    <location>
        <position position="55"/>
    </location>
</feature>
<evidence type="ECO:0000256" key="8">
    <source>
        <dbReference type="PROSITE-ProRule" id="PRU00169"/>
    </source>
</evidence>
<evidence type="ECO:0000313" key="12">
    <source>
        <dbReference type="Proteomes" id="UP001147148"/>
    </source>
</evidence>
<dbReference type="Pfam" id="PF00072">
    <property type="entry name" value="Response_reg"/>
    <property type="match status" value="1"/>
</dbReference>